<accession>A0A949NIS3</accession>
<dbReference type="AlphaFoldDB" id="A0A949NIS3"/>
<dbReference type="InterPro" id="IPR009057">
    <property type="entry name" value="Homeodomain-like_sf"/>
</dbReference>
<dbReference type="Pfam" id="PF13565">
    <property type="entry name" value="HTH_32"/>
    <property type="match status" value="1"/>
</dbReference>
<organism evidence="1 2">
    <name type="scientific">Diplocloster agilis</name>
    <dbReference type="NCBI Taxonomy" id="2850323"/>
    <lineage>
        <taxon>Bacteria</taxon>
        <taxon>Bacillati</taxon>
        <taxon>Bacillota</taxon>
        <taxon>Clostridia</taxon>
        <taxon>Lachnospirales</taxon>
        <taxon>Lachnospiraceae</taxon>
        <taxon>Diplocloster</taxon>
    </lineage>
</organism>
<dbReference type="SUPFAM" id="SSF46689">
    <property type="entry name" value="Homeodomain-like"/>
    <property type="match status" value="1"/>
</dbReference>
<dbReference type="EMBL" id="JAHQCW010000039">
    <property type="protein sequence ID" value="MBU9738660.1"/>
    <property type="molecule type" value="Genomic_DNA"/>
</dbReference>
<protein>
    <submittedName>
        <fullName evidence="1">Helix-turn-helix domain-containing protein</fullName>
    </submittedName>
</protein>
<proteinExistence type="predicted"/>
<evidence type="ECO:0000313" key="1">
    <source>
        <dbReference type="EMBL" id="MBU9738660.1"/>
    </source>
</evidence>
<dbReference type="RefSeq" id="WP_238722759.1">
    <property type="nucleotide sequence ID" value="NZ_JAHQCW010000039.1"/>
</dbReference>
<dbReference type="Proteomes" id="UP000712157">
    <property type="component" value="Unassembled WGS sequence"/>
</dbReference>
<sequence length="158" mass="17878">MNGHTKYVVSLTEEEKEKLSALSTDRNLSNRLSKRISILLTINEQNITRMNYCQIAENLHVAKTTVVRVAKDYAQGGLDYAISSHYNPTSARMPKVNKEIEAYAIALACSAPPKGRRRWSLELLKEEVNKKELGPPISRETVRLLLKKADINIRNEKG</sequence>
<reference evidence="1" key="1">
    <citation type="submission" date="2021-06" db="EMBL/GenBank/DDBJ databases">
        <title>Description of novel taxa of the family Lachnospiraceae.</title>
        <authorList>
            <person name="Chaplin A.V."/>
            <person name="Sokolova S.R."/>
            <person name="Pikina A.P."/>
            <person name="Korzhanova M."/>
            <person name="Belova V."/>
            <person name="Korostin D."/>
            <person name="Efimov B.A."/>
        </authorList>
    </citation>
    <scope>NUCLEOTIDE SEQUENCE</scope>
    <source>
        <strain evidence="1">ASD5720</strain>
    </source>
</reference>
<evidence type="ECO:0000313" key="2">
    <source>
        <dbReference type="Proteomes" id="UP000712157"/>
    </source>
</evidence>
<gene>
    <name evidence="1" type="ORF">KTH89_19140</name>
</gene>
<name>A0A949NIS3_9FIRM</name>
<comment type="caution">
    <text evidence="1">The sequence shown here is derived from an EMBL/GenBank/DDBJ whole genome shotgun (WGS) entry which is preliminary data.</text>
</comment>
<keyword evidence="2" id="KW-1185">Reference proteome</keyword>